<reference evidence="9 10" key="1">
    <citation type="submission" date="2024-01" db="EMBL/GenBank/DDBJ databases">
        <title>Genome assemblies of Stephania.</title>
        <authorList>
            <person name="Yang L."/>
        </authorList>
    </citation>
    <scope>NUCLEOTIDE SEQUENCE [LARGE SCALE GENOMIC DNA]</scope>
    <source>
        <strain evidence="9">YNDBR</strain>
        <tissue evidence="9">Leaf</tissue>
    </source>
</reference>
<evidence type="ECO:0000256" key="8">
    <source>
        <dbReference type="RuleBase" id="RU362088"/>
    </source>
</evidence>
<evidence type="ECO:0000256" key="6">
    <source>
        <dbReference type="ARBA" id="ARBA00023065"/>
    </source>
</evidence>
<evidence type="ECO:0000256" key="5">
    <source>
        <dbReference type="ARBA" id="ARBA00022989"/>
    </source>
</evidence>
<dbReference type="Proteomes" id="UP001420932">
    <property type="component" value="Unassembled WGS sequence"/>
</dbReference>
<dbReference type="EMBL" id="JBBNAF010000011">
    <property type="protein sequence ID" value="KAK9099310.1"/>
    <property type="molecule type" value="Genomic_DNA"/>
</dbReference>
<comment type="caution">
    <text evidence="9">The sequence shown here is derived from an EMBL/GenBank/DDBJ whole genome shotgun (WGS) entry which is preliminary data.</text>
</comment>
<keyword evidence="4 8" id="KW-0812">Transmembrane</keyword>
<comment type="caution">
    <text evidence="8">Lacks conserved residue(s) required for the propagation of feature annotation.</text>
</comment>
<proteinExistence type="inferred from homology"/>
<dbReference type="InterPro" id="IPR004698">
    <property type="entry name" value="Zn/Fe_permease_fun/pln"/>
</dbReference>
<feature type="transmembrane region" description="Helical" evidence="8">
    <location>
        <begin position="136"/>
        <end position="161"/>
    </location>
</feature>
<keyword evidence="6 8" id="KW-0406">Ion transport</keyword>
<name>A0AAP0ETF1_9MAGN</name>
<feature type="transmembrane region" description="Helical" evidence="8">
    <location>
        <begin position="93"/>
        <end position="116"/>
    </location>
</feature>
<feature type="transmembrane region" description="Helical" evidence="8">
    <location>
        <begin position="329"/>
        <end position="350"/>
    </location>
</feature>
<dbReference type="PANTHER" id="PTHR11040">
    <property type="entry name" value="ZINC/IRON TRANSPORTER"/>
    <property type="match status" value="1"/>
</dbReference>
<dbReference type="GO" id="GO:0005886">
    <property type="term" value="C:plasma membrane"/>
    <property type="evidence" value="ECO:0007669"/>
    <property type="project" value="TreeGrafter"/>
</dbReference>
<dbReference type="PANTHER" id="PTHR11040:SF44">
    <property type="entry name" value="PROTEIN ZNTC-RELATED"/>
    <property type="match status" value="1"/>
</dbReference>
<dbReference type="AlphaFoldDB" id="A0AAP0ETF1"/>
<gene>
    <name evidence="9" type="ORF">Syun_026355</name>
</gene>
<keyword evidence="10" id="KW-1185">Reference proteome</keyword>
<feature type="transmembrane region" description="Helical" evidence="8">
    <location>
        <begin position="61"/>
        <end position="81"/>
    </location>
</feature>
<evidence type="ECO:0000256" key="1">
    <source>
        <dbReference type="ARBA" id="ARBA00004141"/>
    </source>
</evidence>
<comment type="subcellular location">
    <subcellularLocation>
        <location evidence="1 8">Membrane</location>
        <topology evidence="1 8">Multi-pass membrane protein</topology>
    </subcellularLocation>
</comment>
<keyword evidence="5 8" id="KW-1133">Transmembrane helix</keyword>
<feature type="transmembrane region" description="Helical" evidence="8">
    <location>
        <begin position="401"/>
        <end position="420"/>
    </location>
</feature>
<keyword evidence="3 8" id="KW-0813">Transport</keyword>
<organism evidence="9 10">
    <name type="scientific">Stephania yunnanensis</name>
    <dbReference type="NCBI Taxonomy" id="152371"/>
    <lineage>
        <taxon>Eukaryota</taxon>
        <taxon>Viridiplantae</taxon>
        <taxon>Streptophyta</taxon>
        <taxon>Embryophyta</taxon>
        <taxon>Tracheophyta</taxon>
        <taxon>Spermatophyta</taxon>
        <taxon>Magnoliopsida</taxon>
        <taxon>Ranunculales</taxon>
        <taxon>Menispermaceae</taxon>
        <taxon>Menispermoideae</taxon>
        <taxon>Cissampelideae</taxon>
        <taxon>Stephania</taxon>
    </lineage>
</organism>
<dbReference type="GO" id="GO:0005385">
    <property type="term" value="F:zinc ion transmembrane transporter activity"/>
    <property type="evidence" value="ECO:0007669"/>
    <property type="project" value="InterPro"/>
</dbReference>
<dbReference type="InterPro" id="IPR003689">
    <property type="entry name" value="ZIP"/>
</dbReference>
<evidence type="ECO:0000256" key="3">
    <source>
        <dbReference type="ARBA" id="ARBA00022448"/>
    </source>
</evidence>
<evidence type="ECO:0000256" key="4">
    <source>
        <dbReference type="ARBA" id="ARBA00022692"/>
    </source>
</evidence>
<accession>A0AAP0ETF1</accession>
<sequence>MLFILEDFQPLIVMNRMAEQSHFFTETLLLVISESMSTKNCTRRADSAECRSDSEALPLKLIAIASILLSGAAGVSAPLIGNRRRHRLFSTDGDLFFAAKAFAAGVILATGFVHMLPDASSALSDPCLPRRPWSRFPFSGFVSMMAALVTLLADFAGTQYYERKEERRRRAERASEGIGGVDSVFDSVSESGIVPVERVVVGVKEEVSGVHIVGMHAHSAEHAHSHVQGKGTCGRHVVGVEDGHGHGHGHGHGGRGGGEGEGVRHVVVSQILELGIVSHSVIIGLSLGVSHSPCTIRPLIAALSFHQFFEGFALGGCISQSQFSSMKTTLMACFFAATTPAGIAVGAAIASSYNNNSPRALAVEGILDSISAGILVYMSLVDLIAADFMSKKMSCNVRLQIVSYLALFLGAGMMSLLALWA</sequence>
<comment type="similarity">
    <text evidence="2 8">Belongs to the ZIP transporter (TC 2.A.5) family.</text>
</comment>
<evidence type="ECO:0000313" key="9">
    <source>
        <dbReference type="EMBL" id="KAK9099310.1"/>
    </source>
</evidence>
<keyword evidence="7 8" id="KW-0472">Membrane</keyword>
<evidence type="ECO:0000256" key="7">
    <source>
        <dbReference type="ARBA" id="ARBA00023136"/>
    </source>
</evidence>
<dbReference type="NCBIfam" id="TIGR00820">
    <property type="entry name" value="zip"/>
    <property type="match status" value="1"/>
</dbReference>
<protein>
    <submittedName>
        <fullName evidence="9">Uncharacterized protein</fullName>
    </submittedName>
</protein>
<dbReference type="Pfam" id="PF02535">
    <property type="entry name" value="Zip"/>
    <property type="match status" value="1"/>
</dbReference>
<evidence type="ECO:0000313" key="10">
    <source>
        <dbReference type="Proteomes" id="UP001420932"/>
    </source>
</evidence>
<evidence type="ECO:0000256" key="2">
    <source>
        <dbReference type="ARBA" id="ARBA00006939"/>
    </source>
</evidence>
<feature type="transmembrane region" description="Helical" evidence="8">
    <location>
        <begin position="370"/>
        <end position="389"/>
    </location>
</feature>